<protein>
    <submittedName>
        <fullName evidence="9">Starch-binding associating with outer membrane</fullName>
    </submittedName>
</protein>
<reference evidence="10" key="1">
    <citation type="submission" date="2017-02" db="EMBL/GenBank/DDBJ databases">
        <authorList>
            <person name="Varghese N."/>
            <person name="Submissions S."/>
        </authorList>
    </citation>
    <scope>NUCLEOTIDE SEQUENCE [LARGE SCALE GENOMIC DNA]</scope>
    <source>
        <strain evidence="10">DSM 22270</strain>
    </source>
</reference>
<gene>
    <name evidence="9" type="ORF">SAMN05660293_00370</name>
</gene>
<dbReference type="InterPro" id="IPR033985">
    <property type="entry name" value="SusD-like_N"/>
</dbReference>
<proteinExistence type="inferred from homology"/>
<evidence type="ECO:0000259" key="8">
    <source>
        <dbReference type="Pfam" id="PF14322"/>
    </source>
</evidence>
<evidence type="ECO:0000256" key="4">
    <source>
        <dbReference type="ARBA" id="ARBA00023136"/>
    </source>
</evidence>
<evidence type="ECO:0000256" key="6">
    <source>
        <dbReference type="SAM" id="SignalP"/>
    </source>
</evidence>
<dbReference type="Proteomes" id="UP000190897">
    <property type="component" value="Unassembled WGS sequence"/>
</dbReference>
<evidence type="ECO:0000259" key="7">
    <source>
        <dbReference type="Pfam" id="PF07980"/>
    </source>
</evidence>
<feature type="domain" description="SusD-like N-terminal" evidence="8">
    <location>
        <begin position="20"/>
        <end position="221"/>
    </location>
</feature>
<evidence type="ECO:0000313" key="10">
    <source>
        <dbReference type="Proteomes" id="UP000190897"/>
    </source>
</evidence>
<keyword evidence="10" id="KW-1185">Reference proteome</keyword>
<dbReference type="AlphaFoldDB" id="A0A1T5BIA0"/>
<dbReference type="OrthoDB" id="636214at2"/>
<dbReference type="InterPro" id="IPR011990">
    <property type="entry name" value="TPR-like_helical_dom_sf"/>
</dbReference>
<dbReference type="InterPro" id="IPR012944">
    <property type="entry name" value="SusD_RagB_dom"/>
</dbReference>
<evidence type="ECO:0000256" key="5">
    <source>
        <dbReference type="ARBA" id="ARBA00023237"/>
    </source>
</evidence>
<dbReference type="GO" id="GO:0009279">
    <property type="term" value="C:cell outer membrane"/>
    <property type="evidence" value="ECO:0007669"/>
    <property type="project" value="UniProtKB-SubCell"/>
</dbReference>
<dbReference type="Pfam" id="PF14322">
    <property type="entry name" value="SusD-like_3"/>
    <property type="match status" value="1"/>
</dbReference>
<evidence type="ECO:0000256" key="2">
    <source>
        <dbReference type="ARBA" id="ARBA00006275"/>
    </source>
</evidence>
<dbReference type="PROSITE" id="PS51257">
    <property type="entry name" value="PROKAR_LIPOPROTEIN"/>
    <property type="match status" value="1"/>
</dbReference>
<dbReference type="EMBL" id="FUZA01000001">
    <property type="protein sequence ID" value="SKB46976.1"/>
    <property type="molecule type" value="Genomic_DNA"/>
</dbReference>
<name>A0A1T5BIA0_9BACT</name>
<dbReference type="Pfam" id="PF07980">
    <property type="entry name" value="SusD_RagB"/>
    <property type="match status" value="1"/>
</dbReference>
<accession>A0A1T5BIA0</accession>
<keyword evidence="4" id="KW-0472">Membrane</keyword>
<dbReference type="SUPFAM" id="SSF48452">
    <property type="entry name" value="TPR-like"/>
    <property type="match status" value="1"/>
</dbReference>
<comment type="subcellular location">
    <subcellularLocation>
        <location evidence="1">Cell outer membrane</location>
    </subcellularLocation>
</comment>
<feature type="signal peptide" evidence="6">
    <location>
        <begin position="1"/>
        <end position="15"/>
    </location>
</feature>
<feature type="chain" id="PRO_5013024425" evidence="6">
    <location>
        <begin position="16"/>
        <end position="480"/>
    </location>
</feature>
<dbReference type="Gene3D" id="1.25.40.390">
    <property type="match status" value="1"/>
</dbReference>
<feature type="domain" description="RagB/SusD" evidence="7">
    <location>
        <begin position="332"/>
        <end position="478"/>
    </location>
</feature>
<evidence type="ECO:0000256" key="3">
    <source>
        <dbReference type="ARBA" id="ARBA00022729"/>
    </source>
</evidence>
<dbReference type="STRING" id="651661.SAMN05660293_00370"/>
<evidence type="ECO:0000313" key="9">
    <source>
        <dbReference type="EMBL" id="SKB46976.1"/>
    </source>
</evidence>
<evidence type="ECO:0000256" key="1">
    <source>
        <dbReference type="ARBA" id="ARBA00004442"/>
    </source>
</evidence>
<keyword evidence="5" id="KW-0998">Cell outer membrane</keyword>
<keyword evidence="3 6" id="KW-0732">Signal</keyword>
<sequence>MKFNTYILSALSMLAAGCSDFLELAPRDATNVSNFYRNAADMQAAVNAAYGMLASPGEYGYAYYNVSEVRSDNTMNFEVGGNLPDAELDQFKMASTNEIIRLMWIDTYRGILACNTVLDHINGASMDQALRERFVAEVKFLRALKYFNLVRTFGDVPLVLSETRSVSEGYNQSRVAKAEVYNQIIADLAEAEQKLPLAYTGAEIGKATKGAAKALLGKVYLTIGDFTKAKDKLKEVIDQGNYKLLDDYATLWPVANANHQESIFEVQFKKGGTGTGSSFYNNFAPRNSGTNVIKVGFAGGRNNPTADMVAAYEPGDARKAASLATGYTDAATGKFVADPYTLKYQDTPFSEGDADNNWTVLRYADVLLMYAEAINEAGNGPTAEAYGAINAVRKRAKLASLPANMSKAAFALAIEHERQVELAFEGHRWFDLVRTGREVTVMNQHFKAPAVAEFNAVFPIPQTQIDVNPQGIKQNPGYTF</sequence>
<organism evidence="9 10">
    <name type="scientific">Dyadobacter psychrophilus</name>
    <dbReference type="NCBI Taxonomy" id="651661"/>
    <lineage>
        <taxon>Bacteria</taxon>
        <taxon>Pseudomonadati</taxon>
        <taxon>Bacteroidota</taxon>
        <taxon>Cytophagia</taxon>
        <taxon>Cytophagales</taxon>
        <taxon>Spirosomataceae</taxon>
        <taxon>Dyadobacter</taxon>
    </lineage>
</organism>
<comment type="similarity">
    <text evidence="2">Belongs to the SusD family.</text>
</comment>
<dbReference type="RefSeq" id="WP_082213939.1">
    <property type="nucleotide sequence ID" value="NZ_FUZA01000001.1"/>
</dbReference>
<dbReference type="CDD" id="cd08977">
    <property type="entry name" value="SusD"/>
    <property type="match status" value="1"/>
</dbReference>